<proteinExistence type="predicted"/>
<keyword evidence="2" id="KW-0812">Transmembrane</keyword>
<feature type="region of interest" description="Disordered" evidence="1">
    <location>
        <begin position="437"/>
        <end position="464"/>
    </location>
</feature>
<dbReference type="RefSeq" id="XP_009012137.1">
    <property type="nucleotide sequence ID" value="XM_009013889.1"/>
</dbReference>
<feature type="chain" id="PRO_5010981088" description="Ig-like domain-containing protein" evidence="3">
    <location>
        <begin position="22"/>
        <end position="464"/>
    </location>
</feature>
<reference evidence="6" key="3">
    <citation type="submission" date="2015-06" db="UniProtKB">
        <authorList>
            <consortium name="EnsemblMetazoa"/>
        </authorList>
    </citation>
    <scope>IDENTIFICATION</scope>
</reference>
<sequence>MEMLTITMLLVVDHIISTVHCDPMTTAVGNNATTSDADEYVNFRMRESLYNFDKTIFVGLVGTTKVIPLFLNAKLPDSEFTDIVISKEGNSIATCTKSKIQCVPSASNNLTTDNVKVYFEGVQVINIQITNVTMQDAGFYDASGGGDEMEVAAELMVVDKPQCEAGLYQGEANDTELLTENMTVVEFSTLKLHCRLEYRVTPTSIKPILEWSSGPETVVNVGKNATDRKGWLTINNYVSVDHLTNFSQLRCHMFVPVTKKQLGSLDFGNTEKEKSWRTVDDPDPIDLYCDIPEPTIAFCPSEVSITEKVFTNGTRLLVCRAPSYPPSQYVWESTNQVFEPTISNQVIVERAGYYTCTAKYPINPYNIECRSKLGLHLVTLMAAGTFHIMVISFLTISGFFILVSIGFAIKGLVDKKPPDFLKRKPQKTFKREDIRISGLSQEKSETFDPNRPKAIKFTGGPETN</sequence>
<dbReference type="CTD" id="20213230"/>
<dbReference type="GeneID" id="20213230"/>
<feature type="compositionally biased region" description="Basic and acidic residues" evidence="1">
    <location>
        <begin position="442"/>
        <end position="451"/>
    </location>
</feature>
<feature type="signal peptide" evidence="3">
    <location>
        <begin position="1"/>
        <end position="21"/>
    </location>
</feature>
<dbReference type="HOGENOM" id="CLU_589614_0_0_1"/>
<dbReference type="InterPro" id="IPR036179">
    <property type="entry name" value="Ig-like_dom_sf"/>
</dbReference>
<evidence type="ECO:0000256" key="1">
    <source>
        <dbReference type="SAM" id="MobiDB-lite"/>
    </source>
</evidence>
<evidence type="ECO:0000259" key="4">
    <source>
        <dbReference type="PROSITE" id="PS50835"/>
    </source>
</evidence>
<evidence type="ECO:0000256" key="2">
    <source>
        <dbReference type="SAM" id="Phobius"/>
    </source>
</evidence>
<reference evidence="5 7" key="2">
    <citation type="journal article" date="2013" name="Nature">
        <title>Insights into bilaterian evolution from three spiralian genomes.</title>
        <authorList>
            <person name="Simakov O."/>
            <person name="Marletaz F."/>
            <person name="Cho S.J."/>
            <person name="Edsinger-Gonzales E."/>
            <person name="Havlak P."/>
            <person name="Hellsten U."/>
            <person name="Kuo D.H."/>
            <person name="Larsson T."/>
            <person name="Lv J."/>
            <person name="Arendt D."/>
            <person name="Savage R."/>
            <person name="Osoegawa K."/>
            <person name="de Jong P."/>
            <person name="Grimwood J."/>
            <person name="Chapman J.A."/>
            <person name="Shapiro H."/>
            <person name="Aerts A."/>
            <person name="Otillar R.P."/>
            <person name="Terry A.Y."/>
            <person name="Boore J.L."/>
            <person name="Grigoriev I.V."/>
            <person name="Lindberg D.R."/>
            <person name="Seaver E.C."/>
            <person name="Weisblat D.A."/>
            <person name="Putnam N.H."/>
            <person name="Rokhsar D.S."/>
        </authorList>
    </citation>
    <scope>NUCLEOTIDE SEQUENCE</scope>
</reference>
<dbReference type="EMBL" id="KB095913">
    <property type="protein sequence ID" value="ESO09782.1"/>
    <property type="molecule type" value="Genomic_DNA"/>
</dbReference>
<keyword evidence="3" id="KW-0732">Signal</keyword>
<protein>
    <recommendedName>
        <fullName evidence="4">Ig-like domain-containing protein</fullName>
    </recommendedName>
</protein>
<evidence type="ECO:0000313" key="5">
    <source>
        <dbReference type="EMBL" id="ESO09782.1"/>
    </source>
</evidence>
<dbReference type="InterPro" id="IPR007110">
    <property type="entry name" value="Ig-like_dom"/>
</dbReference>
<dbReference type="AlphaFoldDB" id="T1FWN5"/>
<feature type="transmembrane region" description="Helical" evidence="2">
    <location>
        <begin position="386"/>
        <end position="413"/>
    </location>
</feature>
<gene>
    <name evidence="6" type="primary">20213230</name>
    <name evidence="5" type="ORF">HELRODRAFT_195014</name>
</gene>
<evidence type="ECO:0000313" key="7">
    <source>
        <dbReference type="Proteomes" id="UP000015101"/>
    </source>
</evidence>
<dbReference type="PROSITE" id="PS50835">
    <property type="entry name" value="IG_LIKE"/>
    <property type="match status" value="1"/>
</dbReference>
<reference evidence="7" key="1">
    <citation type="submission" date="2012-12" db="EMBL/GenBank/DDBJ databases">
        <authorList>
            <person name="Hellsten U."/>
            <person name="Grimwood J."/>
            <person name="Chapman J.A."/>
            <person name="Shapiro H."/>
            <person name="Aerts A."/>
            <person name="Otillar R.P."/>
            <person name="Terry A.Y."/>
            <person name="Boore J.L."/>
            <person name="Simakov O."/>
            <person name="Marletaz F."/>
            <person name="Cho S.-J."/>
            <person name="Edsinger-Gonzales E."/>
            <person name="Havlak P."/>
            <person name="Kuo D.-H."/>
            <person name="Larsson T."/>
            <person name="Lv J."/>
            <person name="Arendt D."/>
            <person name="Savage R."/>
            <person name="Osoegawa K."/>
            <person name="de Jong P."/>
            <person name="Lindberg D.R."/>
            <person name="Seaver E.C."/>
            <person name="Weisblat D.A."/>
            <person name="Putnam N.H."/>
            <person name="Grigoriev I.V."/>
            <person name="Rokhsar D.S."/>
        </authorList>
    </citation>
    <scope>NUCLEOTIDE SEQUENCE</scope>
</reference>
<evidence type="ECO:0000256" key="3">
    <source>
        <dbReference type="SAM" id="SignalP"/>
    </source>
</evidence>
<keyword evidence="7" id="KW-1185">Reference proteome</keyword>
<organism evidence="6 7">
    <name type="scientific">Helobdella robusta</name>
    <name type="common">Californian leech</name>
    <dbReference type="NCBI Taxonomy" id="6412"/>
    <lineage>
        <taxon>Eukaryota</taxon>
        <taxon>Metazoa</taxon>
        <taxon>Spiralia</taxon>
        <taxon>Lophotrochozoa</taxon>
        <taxon>Annelida</taxon>
        <taxon>Clitellata</taxon>
        <taxon>Hirudinea</taxon>
        <taxon>Rhynchobdellida</taxon>
        <taxon>Glossiphoniidae</taxon>
        <taxon>Helobdella</taxon>
    </lineage>
</organism>
<dbReference type="SUPFAM" id="SSF48726">
    <property type="entry name" value="Immunoglobulin"/>
    <property type="match status" value="1"/>
</dbReference>
<feature type="domain" description="Ig-like" evidence="4">
    <location>
        <begin position="294"/>
        <end position="368"/>
    </location>
</feature>
<evidence type="ECO:0000313" key="6">
    <source>
        <dbReference type="EnsemblMetazoa" id="HelroP195014"/>
    </source>
</evidence>
<dbReference type="KEGG" id="hro:HELRODRAFT_195014"/>
<accession>T1FWN5</accession>
<dbReference type="EMBL" id="AMQM01009050">
    <property type="status" value="NOT_ANNOTATED_CDS"/>
    <property type="molecule type" value="Genomic_DNA"/>
</dbReference>
<dbReference type="Proteomes" id="UP000015101">
    <property type="component" value="Unassembled WGS sequence"/>
</dbReference>
<keyword evidence="2" id="KW-0472">Membrane</keyword>
<dbReference type="EnsemblMetazoa" id="HelroT195014">
    <property type="protein sequence ID" value="HelroP195014"/>
    <property type="gene ID" value="HelroG195014"/>
</dbReference>
<dbReference type="InParanoid" id="T1FWN5"/>
<keyword evidence="2" id="KW-1133">Transmembrane helix</keyword>
<name>T1FWN5_HELRO</name>